<organism evidence="1 2">
    <name type="scientific">Glycine soja</name>
    <name type="common">Wild soybean</name>
    <dbReference type="NCBI Taxonomy" id="3848"/>
    <lineage>
        <taxon>Eukaryota</taxon>
        <taxon>Viridiplantae</taxon>
        <taxon>Streptophyta</taxon>
        <taxon>Embryophyta</taxon>
        <taxon>Tracheophyta</taxon>
        <taxon>Spermatophyta</taxon>
        <taxon>Magnoliopsida</taxon>
        <taxon>eudicotyledons</taxon>
        <taxon>Gunneridae</taxon>
        <taxon>Pentapetalae</taxon>
        <taxon>rosids</taxon>
        <taxon>fabids</taxon>
        <taxon>Fabales</taxon>
        <taxon>Fabaceae</taxon>
        <taxon>Papilionoideae</taxon>
        <taxon>50 kb inversion clade</taxon>
        <taxon>NPAAA clade</taxon>
        <taxon>indigoferoid/millettioid clade</taxon>
        <taxon>Phaseoleae</taxon>
        <taxon>Glycine</taxon>
        <taxon>Glycine subgen. Soja</taxon>
    </lineage>
</organism>
<name>A0A445H7Z1_GLYSO</name>
<accession>A0A445H7Z1</accession>
<protein>
    <submittedName>
        <fullName evidence="1">Uncharacterized protein</fullName>
    </submittedName>
</protein>
<dbReference type="EMBL" id="QZWG01000014">
    <property type="protein sequence ID" value="RZB69562.1"/>
    <property type="molecule type" value="Genomic_DNA"/>
</dbReference>
<dbReference type="Proteomes" id="UP000289340">
    <property type="component" value="Chromosome 14"/>
</dbReference>
<gene>
    <name evidence="1" type="ORF">D0Y65_039072</name>
</gene>
<sequence>MDKTQVDSLHAQGVRTCHIMGFIMGGPMGGHEGLGFHKKYLFNHIERQRRAKIKDEDVLVSLSYLEGKADNDPMFYARYVLSKNAYENVKNSNFLQDFKKVLYGVNSCIKSYPWRKNSIIKVLYNFEHSLKDFRTCSKYVLPMLEQHSMKAFSRGFYNLVKDQILVAGSLNAIKKIGNHDKVIFKVDLFG</sequence>
<reference evidence="1 2" key="1">
    <citation type="submission" date="2018-09" db="EMBL/GenBank/DDBJ databases">
        <title>A high-quality reference genome of wild soybean provides a powerful tool to mine soybean genomes.</title>
        <authorList>
            <person name="Xie M."/>
            <person name="Chung C.Y.L."/>
            <person name="Li M.-W."/>
            <person name="Wong F.-L."/>
            <person name="Chan T.-F."/>
            <person name="Lam H.-M."/>
        </authorList>
    </citation>
    <scope>NUCLEOTIDE SEQUENCE [LARGE SCALE GENOMIC DNA]</scope>
    <source>
        <strain evidence="2">cv. W05</strain>
        <tissue evidence="1">Hypocotyl of etiolated seedlings</tissue>
    </source>
</reference>
<dbReference type="AlphaFoldDB" id="A0A445H7Z1"/>
<comment type="caution">
    <text evidence="1">The sequence shown here is derived from an EMBL/GenBank/DDBJ whole genome shotgun (WGS) entry which is preliminary data.</text>
</comment>
<proteinExistence type="predicted"/>
<keyword evidence="2" id="KW-1185">Reference proteome</keyword>
<evidence type="ECO:0000313" key="1">
    <source>
        <dbReference type="EMBL" id="RZB69562.1"/>
    </source>
</evidence>
<evidence type="ECO:0000313" key="2">
    <source>
        <dbReference type="Proteomes" id="UP000289340"/>
    </source>
</evidence>